<gene>
    <name evidence="3" type="ORF">UV73_C0001G0237</name>
</gene>
<dbReference type="SUPFAM" id="SSF53756">
    <property type="entry name" value="UDP-Glycosyltransferase/glycogen phosphorylase"/>
    <property type="match status" value="1"/>
</dbReference>
<name>A0A0G1FUQ1_9BACT</name>
<dbReference type="PANTHER" id="PTHR45947:SF3">
    <property type="entry name" value="SULFOQUINOVOSYL TRANSFERASE SQD2"/>
    <property type="match status" value="1"/>
</dbReference>
<dbReference type="GO" id="GO:0016757">
    <property type="term" value="F:glycosyltransferase activity"/>
    <property type="evidence" value="ECO:0007669"/>
    <property type="project" value="InterPro"/>
</dbReference>
<proteinExistence type="predicted"/>
<dbReference type="AlphaFoldDB" id="A0A0G1FUQ1"/>
<dbReference type="STRING" id="1618443.UV73_C0001G0237"/>
<organism evidence="3 4">
    <name type="scientific">Candidatus Gottesmanbacteria bacterium GW2011_GWA2_43_14</name>
    <dbReference type="NCBI Taxonomy" id="1618443"/>
    <lineage>
        <taxon>Bacteria</taxon>
        <taxon>Candidatus Gottesmaniibacteriota</taxon>
    </lineage>
</organism>
<dbReference type="InterPro" id="IPR028098">
    <property type="entry name" value="Glyco_trans_4-like_N"/>
</dbReference>
<accession>A0A0G1FUQ1</accession>
<dbReference type="InterPro" id="IPR001296">
    <property type="entry name" value="Glyco_trans_1"/>
</dbReference>
<evidence type="ECO:0000259" key="1">
    <source>
        <dbReference type="Pfam" id="PF00534"/>
    </source>
</evidence>
<dbReference type="EMBL" id="LCFP01000001">
    <property type="protein sequence ID" value="KKS98716.1"/>
    <property type="molecule type" value="Genomic_DNA"/>
</dbReference>
<feature type="domain" description="Glycosyltransferase subfamily 4-like N-terminal" evidence="2">
    <location>
        <begin position="22"/>
        <end position="187"/>
    </location>
</feature>
<sequence>MQIAFISYWSCPRSRLGVLSSGGMNVYTLNLARELGKLGHRVDIFTKTHQSHEKRINQLVHNVRLIHLDSGYGNDYIKSRQFGKNLLKFIKENSWEYDIFHAHYFFSGLSFLESASDKPMAMTFHTLGEMKKKYAGIDDSFRIKAEKNIAAKASALIASTELEKDELVRYYQTKPGKVHVVSPGVDHHLFRPLDKNKSREKLNLPKTKKIILFVGRIDPVKGINLLIDAVGNLTDKHPEFEKTVQVLLIGGDIKSRLFWQNPEVKKIVRNIAGRNLSCCIKFLGSKAHNRLPGYYSAADLVVLPSVYESFGLVVLEAMSGGAAIIASGSGGLKHLIEDGDTGIFFKSQDAQDLAKKIWELLHNPQKMESLGKNAYTESHKYCWDKQAEKIVKVYRQLIR</sequence>
<dbReference type="InterPro" id="IPR050194">
    <property type="entry name" value="Glycosyltransferase_grp1"/>
</dbReference>
<evidence type="ECO:0000313" key="4">
    <source>
        <dbReference type="Proteomes" id="UP000034894"/>
    </source>
</evidence>
<dbReference type="Pfam" id="PF13439">
    <property type="entry name" value="Glyco_transf_4"/>
    <property type="match status" value="1"/>
</dbReference>
<dbReference type="Gene3D" id="3.40.50.2000">
    <property type="entry name" value="Glycogen Phosphorylase B"/>
    <property type="match status" value="2"/>
</dbReference>
<evidence type="ECO:0000259" key="2">
    <source>
        <dbReference type="Pfam" id="PF13439"/>
    </source>
</evidence>
<evidence type="ECO:0008006" key="5">
    <source>
        <dbReference type="Google" id="ProtNLM"/>
    </source>
</evidence>
<feature type="domain" description="Glycosyl transferase family 1" evidence="1">
    <location>
        <begin position="194"/>
        <end position="375"/>
    </location>
</feature>
<dbReference type="Proteomes" id="UP000034894">
    <property type="component" value="Unassembled WGS sequence"/>
</dbReference>
<evidence type="ECO:0000313" key="3">
    <source>
        <dbReference type="EMBL" id="KKS98716.1"/>
    </source>
</evidence>
<protein>
    <recommendedName>
        <fullName evidence="5">Group 1 glycosyl transferase</fullName>
    </recommendedName>
</protein>
<comment type="caution">
    <text evidence="3">The sequence shown here is derived from an EMBL/GenBank/DDBJ whole genome shotgun (WGS) entry which is preliminary data.</text>
</comment>
<dbReference type="Pfam" id="PF00534">
    <property type="entry name" value="Glycos_transf_1"/>
    <property type="match status" value="1"/>
</dbReference>
<reference evidence="3 4" key="1">
    <citation type="journal article" date="2015" name="Nature">
        <title>rRNA introns, odd ribosomes, and small enigmatic genomes across a large radiation of phyla.</title>
        <authorList>
            <person name="Brown C.T."/>
            <person name="Hug L.A."/>
            <person name="Thomas B.C."/>
            <person name="Sharon I."/>
            <person name="Castelle C.J."/>
            <person name="Singh A."/>
            <person name="Wilkins M.J."/>
            <person name="Williams K.H."/>
            <person name="Banfield J.F."/>
        </authorList>
    </citation>
    <scope>NUCLEOTIDE SEQUENCE [LARGE SCALE GENOMIC DNA]</scope>
</reference>
<dbReference type="PANTHER" id="PTHR45947">
    <property type="entry name" value="SULFOQUINOVOSYL TRANSFERASE SQD2"/>
    <property type="match status" value="1"/>
</dbReference>